<evidence type="ECO:0000313" key="6">
    <source>
        <dbReference type="EMBL" id="AHY16163.1"/>
    </source>
</evidence>
<name>A0ABM5QII9_STRIN</name>
<dbReference type="Gene3D" id="3.40.50.300">
    <property type="entry name" value="P-loop containing nucleotide triphosphate hydrolases"/>
    <property type="match status" value="1"/>
</dbReference>
<dbReference type="InterPro" id="IPR027417">
    <property type="entry name" value="P-loop_NTPase"/>
</dbReference>
<evidence type="ECO:0000256" key="4">
    <source>
        <dbReference type="HAMAP-Rule" id="MF_00376"/>
    </source>
</evidence>
<comment type="catalytic activity">
    <reaction evidence="4">
        <text>3'-dephospho-CoA + ATP = ADP + CoA + H(+)</text>
        <dbReference type="Rhea" id="RHEA:18245"/>
        <dbReference type="ChEBI" id="CHEBI:15378"/>
        <dbReference type="ChEBI" id="CHEBI:30616"/>
        <dbReference type="ChEBI" id="CHEBI:57287"/>
        <dbReference type="ChEBI" id="CHEBI:57328"/>
        <dbReference type="ChEBI" id="CHEBI:456216"/>
        <dbReference type="EC" id="2.7.1.24"/>
    </reaction>
</comment>
<keyword evidence="3 4" id="KW-0067">ATP-binding</keyword>
<dbReference type="PANTHER" id="PTHR10695">
    <property type="entry name" value="DEPHOSPHO-COA KINASE-RELATED"/>
    <property type="match status" value="1"/>
</dbReference>
<evidence type="ECO:0000256" key="5">
    <source>
        <dbReference type="NCBIfam" id="TIGR00152"/>
    </source>
</evidence>
<dbReference type="InterPro" id="IPR001977">
    <property type="entry name" value="Depp_CoAkinase"/>
</dbReference>
<sequence length="200" mass="22766">MSEKRSRVIGLTGGIASGKSTVVTMLRQAGYKVIDADQVVHDLQKKGEKLYNALVAAFGEKILNEEAELDRPKLSEMIFSSPEKMELSSRIQNDIIQNRLRALKDQMASKETVFFMDIPLLIELGYQGWFDVIWLVYLDQQTQLDRLMARNHYSQEASEKRLASQMPLTEKKAYADIIIDNNGSLEALRKQVKEALKSLE</sequence>
<dbReference type="EMBL" id="CP007586">
    <property type="protein sequence ID" value="AHY16163.1"/>
    <property type="molecule type" value="Genomic_DNA"/>
</dbReference>
<keyword evidence="4" id="KW-0808">Transferase</keyword>
<keyword evidence="4" id="KW-0963">Cytoplasm</keyword>
<comment type="similarity">
    <text evidence="4">Belongs to the CoaE family.</text>
</comment>
<dbReference type="RefSeq" id="WP_016356086.1">
    <property type="nucleotide sequence ID" value="NZ_CP010783.1"/>
</dbReference>
<dbReference type="GO" id="GO:0016301">
    <property type="term" value="F:kinase activity"/>
    <property type="evidence" value="ECO:0007669"/>
    <property type="project" value="UniProtKB-KW"/>
</dbReference>
<keyword evidence="4" id="KW-0173">Coenzyme A biosynthesis</keyword>
<dbReference type="HAMAP" id="MF_00376">
    <property type="entry name" value="Dephospho_CoA_kinase"/>
    <property type="match status" value="1"/>
</dbReference>
<keyword evidence="2 4" id="KW-0418">Kinase</keyword>
<evidence type="ECO:0000256" key="1">
    <source>
        <dbReference type="ARBA" id="ARBA00022741"/>
    </source>
</evidence>
<accession>A0ABM5QII9</accession>
<gene>
    <name evidence="4" type="primary">coaE</name>
    <name evidence="6" type="ORF">DQ08_06815</name>
</gene>
<organism evidence="6 7">
    <name type="scientific">Streptococcus iniae</name>
    <name type="common">Streptococcus shiloi</name>
    <dbReference type="NCBI Taxonomy" id="1346"/>
    <lineage>
        <taxon>Bacteria</taxon>
        <taxon>Bacillati</taxon>
        <taxon>Bacillota</taxon>
        <taxon>Bacilli</taxon>
        <taxon>Lactobacillales</taxon>
        <taxon>Streptococcaceae</taxon>
        <taxon>Streptococcus</taxon>
    </lineage>
</organism>
<proteinExistence type="inferred from homology"/>
<keyword evidence="1 4" id="KW-0547">Nucleotide-binding</keyword>
<dbReference type="PROSITE" id="PS51219">
    <property type="entry name" value="DPCK"/>
    <property type="match status" value="1"/>
</dbReference>
<evidence type="ECO:0000313" key="7">
    <source>
        <dbReference type="Proteomes" id="UP000025245"/>
    </source>
</evidence>
<dbReference type="GeneID" id="35765476"/>
<feature type="binding site" evidence="4">
    <location>
        <begin position="16"/>
        <end position="21"/>
    </location>
    <ligand>
        <name>ATP</name>
        <dbReference type="ChEBI" id="CHEBI:30616"/>
    </ligand>
</feature>
<dbReference type="SUPFAM" id="SSF52540">
    <property type="entry name" value="P-loop containing nucleoside triphosphate hydrolases"/>
    <property type="match status" value="1"/>
</dbReference>
<evidence type="ECO:0000256" key="3">
    <source>
        <dbReference type="ARBA" id="ARBA00022840"/>
    </source>
</evidence>
<dbReference type="EC" id="2.7.1.24" evidence="4 5"/>
<dbReference type="NCBIfam" id="TIGR00152">
    <property type="entry name" value="dephospho-CoA kinase"/>
    <property type="match status" value="1"/>
</dbReference>
<comment type="subcellular location">
    <subcellularLocation>
        <location evidence="4">Cytoplasm</location>
    </subcellularLocation>
</comment>
<reference evidence="6 7" key="1">
    <citation type="journal article" date="2014" name="Genome Announc.">
        <title>Complete Genome Sequence of a Virulent Strain, Streptococcus iniae ISET0901, Isolated from Diseased Tilapia.</title>
        <authorList>
            <person name="Pridgeon J.W."/>
            <person name="Zhang D."/>
            <person name="Zhang L."/>
        </authorList>
    </citation>
    <scope>NUCLEOTIDE SEQUENCE [LARGE SCALE GENOMIC DNA]</scope>
    <source>
        <strain evidence="6 7">ISET0901</strain>
    </source>
</reference>
<dbReference type="PANTHER" id="PTHR10695:SF46">
    <property type="entry name" value="BIFUNCTIONAL COENZYME A SYNTHASE-RELATED"/>
    <property type="match status" value="1"/>
</dbReference>
<protein>
    <recommendedName>
        <fullName evidence="4 5">Dephospho-CoA kinase</fullName>
        <ecNumber evidence="4 5">2.7.1.24</ecNumber>
    </recommendedName>
    <alternativeName>
        <fullName evidence="4">Dephosphocoenzyme A kinase</fullName>
    </alternativeName>
</protein>
<dbReference type="CDD" id="cd02022">
    <property type="entry name" value="DPCK"/>
    <property type="match status" value="1"/>
</dbReference>
<dbReference type="Proteomes" id="UP000025245">
    <property type="component" value="Chromosome"/>
</dbReference>
<comment type="pathway">
    <text evidence="4">Cofactor biosynthesis; coenzyme A biosynthesis; CoA from (R)-pantothenate: step 5/5.</text>
</comment>
<keyword evidence="7" id="KW-1185">Reference proteome</keyword>
<comment type="function">
    <text evidence="4">Catalyzes the phosphorylation of the 3'-hydroxyl group of dephosphocoenzyme A to form coenzyme A.</text>
</comment>
<dbReference type="Pfam" id="PF01121">
    <property type="entry name" value="CoaE"/>
    <property type="match status" value="1"/>
</dbReference>
<evidence type="ECO:0000256" key="2">
    <source>
        <dbReference type="ARBA" id="ARBA00022777"/>
    </source>
</evidence>